<feature type="compositionally biased region" description="Low complexity" evidence="2">
    <location>
        <begin position="21"/>
        <end position="42"/>
    </location>
</feature>
<organism evidence="3 4">
    <name type="scientific">Hymenobacter gummosus</name>
    <dbReference type="NCBI Taxonomy" id="1776032"/>
    <lineage>
        <taxon>Bacteria</taxon>
        <taxon>Pseudomonadati</taxon>
        <taxon>Bacteroidota</taxon>
        <taxon>Cytophagia</taxon>
        <taxon>Cytophagales</taxon>
        <taxon>Hymenobacteraceae</taxon>
        <taxon>Hymenobacter</taxon>
    </lineage>
</organism>
<evidence type="ECO:0000256" key="2">
    <source>
        <dbReference type="SAM" id="MobiDB-lite"/>
    </source>
</evidence>
<keyword evidence="4" id="KW-1185">Reference proteome</keyword>
<dbReference type="AlphaFoldDB" id="A0A3S0K8Q5"/>
<dbReference type="RefSeq" id="WP_126691391.1">
    <property type="nucleotide sequence ID" value="NZ_RXOF01000001.1"/>
</dbReference>
<evidence type="ECO:0000313" key="4">
    <source>
        <dbReference type="Proteomes" id="UP000282184"/>
    </source>
</evidence>
<dbReference type="EMBL" id="RXOF01000001">
    <property type="protein sequence ID" value="RTQ53464.1"/>
    <property type="molecule type" value="Genomic_DNA"/>
</dbReference>
<comment type="caution">
    <text evidence="3">The sequence shown here is derived from an EMBL/GenBank/DDBJ whole genome shotgun (WGS) entry which is preliminary data.</text>
</comment>
<gene>
    <name evidence="3" type="ORF">EJV47_01620</name>
</gene>
<keyword evidence="1" id="KW-0175">Coiled coil</keyword>
<accession>A0A3S0K8Q5</accession>
<dbReference type="OrthoDB" id="1160770at2"/>
<proteinExistence type="predicted"/>
<feature type="coiled-coil region" evidence="1">
    <location>
        <begin position="148"/>
        <end position="182"/>
    </location>
</feature>
<reference evidence="3 4" key="1">
    <citation type="submission" date="2018-12" db="EMBL/GenBank/DDBJ databases">
        <title>Hymenobacter gummosus sp. nov., isolated from a spring.</title>
        <authorList>
            <person name="Nie L."/>
        </authorList>
    </citation>
    <scope>NUCLEOTIDE SEQUENCE [LARGE SCALE GENOMIC DNA]</scope>
    <source>
        <strain evidence="3 4">KCTC 52166</strain>
    </source>
</reference>
<evidence type="ECO:0000256" key="1">
    <source>
        <dbReference type="SAM" id="Coils"/>
    </source>
</evidence>
<name>A0A3S0K8Q5_9BACT</name>
<dbReference type="Proteomes" id="UP000282184">
    <property type="component" value="Unassembled WGS sequence"/>
</dbReference>
<protein>
    <submittedName>
        <fullName evidence="3">Uncharacterized protein</fullName>
    </submittedName>
</protein>
<sequence length="227" mass="24484">MPDQDNLGRKILGFFIKPDDAAPGQPAAAPAPAGPAGQQPLAGTPPPAAPLPPGSVDTKFAQHLADVLAKNNPPGPDYFEFREALRSLGTLGLSEEKQYQAAWASFKALGGTADVAVLTHTANQYLNVLGQDRDAFLQSVDGAIKERVGGLQQEQQNLRAENEALAKQLQEIQQKMAANTERLTAMDGEITAQSTKLQQNRQNYEATYAVFTQQIKDDLSKLASYLR</sequence>
<evidence type="ECO:0000313" key="3">
    <source>
        <dbReference type="EMBL" id="RTQ53464.1"/>
    </source>
</evidence>
<feature type="region of interest" description="Disordered" evidence="2">
    <location>
        <begin position="1"/>
        <end position="57"/>
    </location>
</feature>
<feature type="compositionally biased region" description="Pro residues" evidence="2">
    <location>
        <begin position="43"/>
        <end position="53"/>
    </location>
</feature>